<evidence type="ECO:0000256" key="5">
    <source>
        <dbReference type="ARBA" id="ARBA00023203"/>
    </source>
</evidence>
<feature type="region of interest" description="Actin-binding" evidence="6">
    <location>
        <begin position="642"/>
        <end position="664"/>
    </location>
</feature>
<name>A0AAQ3ULX9_PASNO</name>
<dbReference type="GO" id="GO:0016020">
    <property type="term" value="C:membrane"/>
    <property type="evidence" value="ECO:0007669"/>
    <property type="project" value="TreeGrafter"/>
</dbReference>
<dbReference type="EMBL" id="CP144753">
    <property type="protein sequence ID" value="WVZ94114.1"/>
    <property type="molecule type" value="Genomic_DNA"/>
</dbReference>
<organism evidence="9 10">
    <name type="scientific">Paspalum notatum var. saurae</name>
    <dbReference type="NCBI Taxonomy" id="547442"/>
    <lineage>
        <taxon>Eukaryota</taxon>
        <taxon>Viridiplantae</taxon>
        <taxon>Streptophyta</taxon>
        <taxon>Embryophyta</taxon>
        <taxon>Tracheophyta</taxon>
        <taxon>Spermatophyta</taxon>
        <taxon>Magnoliopsida</taxon>
        <taxon>Liliopsida</taxon>
        <taxon>Poales</taxon>
        <taxon>Poaceae</taxon>
        <taxon>PACMAD clade</taxon>
        <taxon>Panicoideae</taxon>
        <taxon>Andropogonodae</taxon>
        <taxon>Paspaleae</taxon>
        <taxon>Paspalinae</taxon>
        <taxon>Paspalum</taxon>
    </lineage>
</organism>
<evidence type="ECO:0000259" key="8">
    <source>
        <dbReference type="PROSITE" id="PS51456"/>
    </source>
</evidence>
<keyword evidence="3 6" id="KW-0518">Myosin</keyword>
<keyword evidence="5 6" id="KW-0009">Actin-binding</keyword>
<evidence type="ECO:0000256" key="6">
    <source>
        <dbReference type="PROSITE-ProRule" id="PRU00782"/>
    </source>
</evidence>
<dbReference type="Gene3D" id="1.20.5.190">
    <property type="match status" value="1"/>
</dbReference>
<evidence type="ECO:0000313" key="9">
    <source>
        <dbReference type="EMBL" id="WVZ94114.1"/>
    </source>
</evidence>
<keyword evidence="4 6" id="KW-0505">Motor protein</keyword>
<reference evidence="9 10" key="1">
    <citation type="submission" date="2024-02" db="EMBL/GenBank/DDBJ databases">
        <title>High-quality chromosome-scale genome assembly of Pensacola bahiagrass (Paspalum notatum Flugge var. saurae).</title>
        <authorList>
            <person name="Vega J.M."/>
            <person name="Podio M."/>
            <person name="Orjuela J."/>
            <person name="Siena L.A."/>
            <person name="Pessino S.C."/>
            <person name="Combes M.C."/>
            <person name="Mariac C."/>
            <person name="Albertini E."/>
            <person name="Pupilli F."/>
            <person name="Ortiz J.P.A."/>
            <person name="Leblanc O."/>
        </authorList>
    </citation>
    <scope>NUCLEOTIDE SEQUENCE [LARGE SCALE GENOMIC DNA]</scope>
    <source>
        <strain evidence="9">R1</strain>
        <tissue evidence="9">Leaf</tissue>
    </source>
</reference>
<dbReference type="Pfam" id="PF00063">
    <property type="entry name" value="Myosin_head"/>
    <property type="match status" value="2"/>
</dbReference>
<dbReference type="Pfam" id="PF00612">
    <property type="entry name" value="IQ"/>
    <property type="match status" value="1"/>
</dbReference>
<keyword evidence="2 6" id="KW-0067">ATP-binding</keyword>
<evidence type="ECO:0000256" key="2">
    <source>
        <dbReference type="ARBA" id="ARBA00022840"/>
    </source>
</evidence>
<dbReference type="SUPFAM" id="SSF52540">
    <property type="entry name" value="P-loop containing nucleoside triphosphate hydrolases"/>
    <property type="match status" value="2"/>
</dbReference>
<dbReference type="Gene3D" id="3.40.850.10">
    <property type="entry name" value="Kinesin motor domain"/>
    <property type="match status" value="2"/>
</dbReference>
<dbReference type="GO" id="GO:0051015">
    <property type="term" value="F:actin filament binding"/>
    <property type="evidence" value="ECO:0007669"/>
    <property type="project" value="TreeGrafter"/>
</dbReference>
<dbReference type="AlphaFoldDB" id="A0AAQ3ULX9"/>
<dbReference type="GO" id="GO:0016459">
    <property type="term" value="C:myosin complex"/>
    <property type="evidence" value="ECO:0007669"/>
    <property type="project" value="UniProtKB-KW"/>
</dbReference>
<dbReference type="Gene3D" id="1.20.120.720">
    <property type="entry name" value="Myosin VI head, motor domain, U50 subdomain"/>
    <property type="match status" value="1"/>
</dbReference>
<dbReference type="GO" id="GO:0005524">
    <property type="term" value="F:ATP binding"/>
    <property type="evidence" value="ECO:0007669"/>
    <property type="project" value="UniProtKB-UniRule"/>
</dbReference>
<dbReference type="InterPro" id="IPR000048">
    <property type="entry name" value="IQ_motif_EF-hand-BS"/>
</dbReference>
<dbReference type="CDD" id="cd23767">
    <property type="entry name" value="IQCD"/>
    <property type="match status" value="1"/>
</dbReference>
<dbReference type="GO" id="GO:0000146">
    <property type="term" value="F:microfilament motor activity"/>
    <property type="evidence" value="ECO:0007669"/>
    <property type="project" value="TreeGrafter"/>
</dbReference>
<dbReference type="PROSITE" id="PS50096">
    <property type="entry name" value="IQ"/>
    <property type="match status" value="1"/>
</dbReference>
<comment type="similarity">
    <text evidence="6">Belongs to the TRAFAC class myosin-kinesin ATPase superfamily. Myosin family.</text>
</comment>
<feature type="coiled-coil region" evidence="7">
    <location>
        <begin position="914"/>
        <end position="959"/>
    </location>
</feature>
<sequence length="1016" mass="116433">MHPELQPGPFKFLQVTKKSSSVHAKDPEEALCGVDDVTKLAFLHEPGVLQNLKSRYQMNEFYTYTGNNILIAVNPFQSLPHLYTDEMMKQYKGAGFGELLSPHPFAIANAAYRSLFPNNDVEKQSQPQSVIISGQSGAGKTETTKRIMHYLAYMGSRNAASQGPLVDEQVLQSYPILEAFGNAKTVRNNNSSRFSKFVEMQFDHKGIMSGAAIKTYLLEISRVCQISDRERNYHCFYMLCAAPPEVREKYKVEDGPRKFHYLNQSTCVKIECRNEAEEYIRTRKALDIIGISYKEKEAIFRVVAAILHLGNVEFAEGDAEGSSKLKDKNSEFHLSTAAELFECDEKILNDLLCQHIMVVRDENIVTCCNPEVAKRKKDTLAKTVYSRLFDWLVDKINKSIGSKGQNSKSTIGVLDTYEFENLKTNRTKRKHPDDAFRKENDALCRRRWPAETQAEFPLEDLQGEVEVPSTTLPRKAVEPMGVTVIGSSRTGQGHVFKKTTEDEEYKKEGIEFSHMHNDHQDVIELMGNKPAGGIIALLDETCLTGWTHERFAEKLYQAFKNNKHFSMPKFDKSEFTICHYAEEVIYQTKLFLDKNIDFDIHEYQALSSASKCEFVSGLFPPPCSSSKSSKFSFVGSRVKEQLQSLMETLRATEPHYICCIKPNDLLESGIFEDMKVLQQLRCAGVMEATRIISSARYPTRRTFDELIDRFGFLAPDVLGGSSNKRDAITRLLEKVGLQDYQIGKTKVFLRAGQMAELDARRNKVLHSASLIQRNVRSFSARKELNFRRQTRAAIIIQCAWRGKVARKVHRKLKIAAQETRALQDVKKALEKQVDELSWWLQLEKRMRVDLEEAKSQENAKLRAALQEVQQLYKETNEMLVQEREAAKKTEGIYLVNTGLMNKFRDENDKLKIFVSSLERKIVDTEKKYKETSKTNEEKLMDADKRNDDLNMEMLRLQKKILTMGSEEKMRLKGLLSTLVESIRQHFLIPIAPKWLEENRTPSMDVQNEAHREIFSQ</sequence>
<feature type="coiled-coil region" evidence="7">
    <location>
        <begin position="812"/>
        <end position="885"/>
    </location>
</feature>
<dbReference type="Proteomes" id="UP001341281">
    <property type="component" value="Chromosome 09"/>
</dbReference>
<accession>A0AAQ3ULX9</accession>
<dbReference type="GO" id="GO:0007015">
    <property type="term" value="P:actin filament organization"/>
    <property type="evidence" value="ECO:0007669"/>
    <property type="project" value="TreeGrafter"/>
</dbReference>
<feature type="domain" description="Myosin motor" evidence="8">
    <location>
        <begin position="32"/>
        <end position="762"/>
    </location>
</feature>
<dbReference type="SMART" id="SM00015">
    <property type="entry name" value="IQ"/>
    <property type="match status" value="2"/>
</dbReference>
<keyword evidence="10" id="KW-1185">Reference proteome</keyword>
<dbReference type="GO" id="GO:0005737">
    <property type="term" value="C:cytoplasm"/>
    <property type="evidence" value="ECO:0007669"/>
    <property type="project" value="TreeGrafter"/>
</dbReference>
<dbReference type="InterPro" id="IPR036961">
    <property type="entry name" value="Kinesin_motor_dom_sf"/>
</dbReference>
<dbReference type="PANTHER" id="PTHR13140:SF836">
    <property type="entry name" value="MYOSIN-6"/>
    <property type="match status" value="1"/>
</dbReference>
<feature type="binding site" evidence="6">
    <location>
        <begin position="134"/>
        <end position="141"/>
    </location>
    <ligand>
        <name>ATP</name>
        <dbReference type="ChEBI" id="CHEBI:30616"/>
    </ligand>
</feature>
<evidence type="ECO:0000256" key="1">
    <source>
        <dbReference type="ARBA" id="ARBA00022741"/>
    </source>
</evidence>
<dbReference type="Gene3D" id="3.30.70.1590">
    <property type="match status" value="1"/>
</dbReference>
<proteinExistence type="inferred from homology"/>
<gene>
    <name evidence="9" type="ORF">U9M48_040050</name>
</gene>
<protein>
    <recommendedName>
        <fullName evidence="8">Myosin motor domain-containing protein</fullName>
    </recommendedName>
</protein>
<evidence type="ECO:0000313" key="10">
    <source>
        <dbReference type="Proteomes" id="UP001341281"/>
    </source>
</evidence>
<dbReference type="PROSITE" id="PS51456">
    <property type="entry name" value="MYOSIN_MOTOR"/>
    <property type="match status" value="1"/>
</dbReference>
<dbReference type="PANTHER" id="PTHR13140">
    <property type="entry name" value="MYOSIN"/>
    <property type="match status" value="1"/>
</dbReference>
<dbReference type="SMART" id="SM00242">
    <property type="entry name" value="MYSc"/>
    <property type="match status" value="1"/>
</dbReference>
<evidence type="ECO:0000256" key="7">
    <source>
        <dbReference type="SAM" id="Coils"/>
    </source>
</evidence>
<dbReference type="Gene3D" id="1.20.58.530">
    <property type="match status" value="1"/>
</dbReference>
<dbReference type="InterPro" id="IPR027417">
    <property type="entry name" value="P-loop_NTPase"/>
</dbReference>
<dbReference type="InterPro" id="IPR001609">
    <property type="entry name" value="Myosin_head_motor_dom-like"/>
</dbReference>
<evidence type="ECO:0000256" key="4">
    <source>
        <dbReference type="ARBA" id="ARBA00023175"/>
    </source>
</evidence>
<keyword evidence="1 6" id="KW-0547">Nucleotide-binding</keyword>
<evidence type="ECO:0000256" key="3">
    <source>
        <dbReference type="ARBA" id="ARBA00023123"/>
    </source>
</evidence>
<keyword evidence="7" id="KW-0175">Coiled coil</keyword>
<dbReference type="GO" id="GO:0030048">
    <property type="term" value="P:actin filament-based movement"/>
    <property type="evidence" value="ECO:0007669"/>
    <property type="project" value="UniProtKB-ARBA"/>
</dbReference>
<dbReference type="PRINTS" id="PR00193">
    <property type="entry name" value="MYOSINHEAVY"/>
</dbReference>